<evidence type="ECO:0000256" key="1">
    <source>
        <dbReference type="ARBA" id="ARBA00004141"/>
    </source>
</evidence>
<evidence type="ECO:0000256" key="2">
    <source>
        <dbReference type="ARBA" id="ARBA00022692"/>
    </source>
</evidence>
<dbReference type="PANTHER" id="PTHR30620:SF33">
    <property type="entry name" value="BETA-D-GLUCAN EXOHYDROLASE-LIKE PROTEIN-RELATED"/>
    <property type="match status" value="1"/>
</dbReference>
<dbReference type="GO" id="GO:0009251">
    <property type="term" value="P:glucan catabolic process"/>
    <property type="evidence" value="ECO:0007669"/>
    <property type="project" value="TreeGrafter"/>
</dbReference>
<reference evidence="9" key="2">
    <citation type="journal article" date="2017" name="J. Anim. Genet.">
        <title>Multiple reference genome sequences of hot pepper reveal the massive evolution of plant disease resistance genes by retroduplication.</title>
        <authorList>
            <person name="Kim S."/>
            <person name="Park J."/>
            <person name="Yeom S.-I."/>
            <person name="Kim Y.-M."/>
            <person name="Seo E."/>
            <person name="Kim K.-T."/>
            <person name="Kim M.-S."/>
            <person name="Lee J.M."/>
            <person name="Cheong K."/>
            <person name="Shin H.-S."/>
            <person name="Kim S.-B."/>
            <person name="Han K."/>
            <person name="Lee J."/>
            <person name="Park M."/>
            <person name="Lee H.-A."/>
            <person name="Lee H.-Y."/>
            <person name="Lee Y."/>
            <person name="Oh S."/>
            <person name="Lee J.H."/>
            <person name="Choi E."/>
            <person name="Choi E."/>
            <person name="Lee S.E."/>
            <person name="Jeon J."/>
            <person name="Kim H."/>
            <person name="Choi G."/>
            <person name="Song H."/>
            <person name="Lee J."/>
            <person name="Lee S.-C."/>
            <person name="Kwon J.-K."/>
            <person name="Lee H.-Y."/>
            <person name="Koo N."/>
            <person name="Hong Y."/>
            <person name="Kim R.W."/>
            <person name="Kang W.-H."/>
            <person name="Huh J.H."/>
            <person name="Kang B.-C."/>
            <person name="Yang T.-J."/>
            <person name="Lee Y.-H."/>
            <person name="Bennetzen J.L."/>
            <person name="Choi D."/>
        </authorList>
    </citation>
    <scope>NUCLEOTIDE SEQUENCE [LARGE SCALE GENOMIC DNA]</scope>
    <source>
        <strain evidence="9">cv. PBC81</strain>
    </source>
</reference>
<reference evidence="8 9" key="1">
    <citation type="journal article" date="2017" name="Genome Biol.">
        <title>New reference genome sequences of hot pepper reveal the massive evolution of plant disease-resistance genes by retroduplication.</title>
        <authorList>
            <person name="Kim S."/>
            <person name="Park J."/>
            <person name="Yeom S.I."/>
            <person name="Kim Y.M."/>
            <person name="Seo E."/>
            <person name="Kim K.T."/>
            <person name="Kim M.S."/>
            <person name="Lee J.M."/>
            <person name="Cheong K."/>
            <person name="Shin H.S."/>
            <person name="Kim S.B."/>
            <person name="Han K."/>
            <person name="Lee J."/>
            <person name="Park M."/>
            <person name="Lee H.A."/>
            <person name="Lee H.Y."/>
            <person name="Lee Y."/>
            <person name="Oh S."/>
            <person name="Lee J.H."/>
            <person name="Choi E."/>
            <person name="Choi E."/>
            <person name="Lee S.E."/>
            <person name="Jeon J."/>
            <person name="Kim H."/>
            <person name="Choi G."/>
            <person name="Song H."/>
            <person name="Lee J."/>
            <person name="Lee S.C."/>
            <person name="Kwon J.K."/>
            <person name="Lee H.Y."/>
            <person name="Koo N."/>
            <person name="Hong Y."/>
            <person name="Kim R.W."/>
            <person name="Kang W.H."/>
            <person name="Huh J.H."/>
            <person name="Kang B.C."/>
            <person name="Yang T.J."/>
            <person name="Lee Y.H."/>
            <person name="Bennetzen J.L."/>
            <person name="Choi D."/>
        </authorList>
    </citation>
    <scope>NUCLEOTIDE SEQUENCE [LARGE SCALE GENOMIC DNA]</scope>
    <source>
        <strain evidence="9">cv. PBC81</strain>
    </source>
</reference>
<dbReference type="Gene3D" id="3.40.50.1700">
    <property type="entry name" value="Glycoside hydrolase family 3 C-terminal domain"/>
    <property type="match status" value="1"/>
</dbReference>
<keyword evidence="6" id="KW-0732">Signal</keyword>
<keyword evidence="4" id="KW-1133">Transmembrane helix</keyword>
<dbReference type="AlphaFoldDB" id="A0A2G2VH89"/>
<dbReference type="EMBL" id="MLFT02000012">
    <property type="protein sequence ID" value="PHT32308.1"/>
    <property type="molecule type" value="Genomic_DNA"/>
</dbReference>
<proteinExistence type="predicted"/>
<feature type="signal peptide" evidence="6">
    <location>
        <begin position="1"/>
        <end position="18"/>
    </location>
</feature>
<feature type="domain" description="TLC" evidence="7">
    <location>
        <begin position="9"/>
        <end position="60"/>
    </location>
</feature>
<dbReference type="InterPro" id="IPR006634">
    <property type="entry name" value="TLC-dom"/>
</dbReference>
<organism evidence="8 9">
    <name type="scientific">Capsicum baccatum</name>
    <name type="common">Peruvian pepper</name>
    <dbReference type="NCBI Taxonomy" id="33114"/>
    <lineage>
        <taxon>Eukaryota</taxon>
        <taxon>Viridiplantae</taxon>
        <taxon>Streptophyta</taxon>
        <taxon>Embryophyta</taxon>
        <taxon>Tracheophyta</taxon>
        <taxon>Spermatophyta</taxon>
        <taxon>Magnoliopsida</taxon>
        <taxon>eudicotyledons</taxon>
        <taxon>Gunneridae</taxon>
        <taxon>Pentapetalae</taxon>
        <taxon>asterids</taxon>
        <taxon>lamiids</taxon>
        <taxon>Solanales</taxon>
        <taxon>Solanaceae</taxon>
        <taxon>Solanoideae</taxon>
        <taxon>Capsiceae</taxon>
        <taxon>Capsicum</taxon>
    </lineage>
</organism>
<sequence>MGLSSNLLILSFFRIGIAILALHDASDVFMEDAKFFKYSWKELGASILFGCFAVSWLAHRDLSREAVSKSLVLLKNGKDLTKPFLPLDKTVKKILVVGTHADDLGYQCGEWIAIWTGLSGRISVASVGLDALLVPHGTVLRVFPPLIVEGPAIQPGH</sequence>
<dbReference type="GO" id="GO:0008422">
    <property type="term" value="F:beta-glucosidase activity"/>
    <property type="evidence" value="ECO:0007669"/>
    <property type="project" value="TreeGrafter"/>
</dbReference>
<dbReference type="GO" id="GO:0016020">
    <property type="term" value="C:membrane"/>
    <property type="evidence" value="ECO:0007669"/>
    <property type="project" value="UniProtKB-SubCell"/>
</dbReference>
<dbReference type="STRING" id="33114.A0A2G2VH89"/>
<dbReference type="PANTHER" id="PTHR30620">
    <property type="entry name" value="PERIPLASMIC BETA-GLUCOSIDASE-RELATED"/>
    <property type="match status" value="1"/>
</dbReference>
<evidence type="ECO:0000313" key="8">
    <source>
        <dbReference type="EMBL" id="PHT32308.1"/>
    </source>
</evidence>
<evidence type="ECO:0000313" key="9">
    <source>
        <dbReference type="Proteomes" id="UP000224567"/>
    </source>
</evidence>
<comment type="subcellular location">
    <subcellularLocation>
        <location evidence="1">Membrane</location>
        <topology evidence="1">Multi-pass membrane protein</topology>
    </subcellularLocation>
</comment>
<keyword evidence="3" id="KW-0378">Hydrolase</keyword>
<evidence type="ECO:0000256" key="4">
    <source>
        <dbReference type="ARBA" id="ARBA00022989"/>
    </source>
</evidence>
<dbReference type="OrthoDB" id="1702748at2759"/>
<evidence type="ECO:0000256" key="6">
    <source>
        <dbReference type="SAM" id="SignalP"/>
    </source>
</evidence>
<evidence type="ECO:0000256" key="5">
    <source>
        <dbReference type="ARBA" id="ARBA00023136"/>
    </source>
</evidence>
<dbReference type="InterPro" id="IPR036881">
    <property type="entry name" value="Glyco_hydro_3_C_sf"/>
</dbReference>
<feature type="chain" id="PRO_5013854748" evidence="6">
    <location>
        <begin position="19"/>
        <end position="157"/>
    </location>
</feature>
<comment type="caution">
    <text evidence="8">The sequence shown here is derived from an EMBL/GenBank/DDBJ whole genome shotgun (WGS) entry which is preliminary data.</text>
</comment>
<evidence type="ECO:0000259" key="7">
    <source>
        <dbReference type="Pfam" id="PF03798"/>
    </source>
</evidence>
<dbReference type="Proteomes" id="UP000224567">
    <property type="component" value="Unassembled WGS sequence"/>
</dbReference>
<protein>
    <submittedName>
        <fullName evidence="8">LAG1 longevity assurance-like protein 3</fullName>
    </submittedName>
</protein>
<dbReference type="SUPFAM" id="SSF52279">
    <property type="entry name" value="Beta-D-glucan exohydrolase, C-terminal domain"/>
    <property type="match status" value="1"/>
</dbReference>
<name>A0A2G2VH89_CAPBA</name>
<dbReference type="Pfam" id="PF03798">
    <property type="entry name" value="TRAM_LAG1_CLN8"/>
    <property type="match status" value="1"/>
</dbReference>
<accession>A0A2G2VH89</accession>
<evidence type="ECO:0000256" key="3">
    <source>
        <dbReference type="ARBA" id="ARBA00022801"/>
    </source>
</evidence>
<keyword evidence="5" id="KW-0472">Membrane</keyword>
<gene>
    <name evidence="8" type="ORF">CQW23_28645</name>
</gene>
<keyword evidence="2" id="KW-0812">Transmembrane</keyword>
<keyword evidence="9" id="KW-1185">Reference proteome</keyword>
<dbReference type="InterPro" id="IPR051915">
    <property type="entry name" value="Cellulose_Degrad_GH3"/>
</dbReference>